<dbReference type="EMBL" id="LQWZ01000036">
    <property type="protein sequence ID" value="OAH53096.1"/>
    <property type="molecule type" value="Genomic_DNA"/>
</dbReference>
<protein>
    <submittedName>
        <fullName evidence="1">Uncharacterized protein</fullName>
    </submittedName>
</protein>
<dbReference type="Proteomes" id="UP000077271">
    <property type="component" value="Unassembled WGS sequence"/>
</dbReference>
<evidence type="ECO:0000313" key="2">
    <source>
        <dbReference type="Proteomes" id="UP000077271"/>
    </source>
</evidence>
<proteinExistence type="predicted"/>
<reference evidence="1 2" key="1">
    <citation type="submission" date="2016-01" db="EMBL/GenBank/DDBJ databases">
        <title>Investigation of taxonomic status of Bacillus aminovorans.</title>
        <authorList>
            <person name="Verma A."/>
            <person name="Pal Y."/>
            <person name="Krishnamurthi S."/>
        </authorList>
    </citation>
    <scope>NUCLEOTIDE SEQUENCE [LARGE SCALE GENOMIC DNA]</scope>
    <source>
        <strain evidence="1 2">DSM 4337</strain>
    </source>
</reference>
<gene>
    <name evidence="1" type="ORF">AWH48_12120</name>
</gene>
<organism evidence="1 2">
    <name type="scientific">Domibacillus aminovorans</name>
    <dbReference type="NCBI Taxonomy" id="29332"/>
    <lineage>
        <taxon>Bacteria</taxon>
        <taxon>Bacillati</taxon>
        <taxon>Bacillota</taxon>
        <taxon>Bacilli</taxon>
        <taxon>Bacillales</taxon>
        <taxon>Bacillaceae</taxon>
        <taxon>Domibacillus</taxon>
    </lineage>
</organism>
<evidence type="ECO:0000313" key="1">
    <source>
        <dbReference type="EMBL" id="OAH53096.1"/>
    </source>
</evidence>
<sequence length="95" mass="11507">MQGITDEQREQLETFAKWAAECVENIRKVFQSLCNNLPDIAEIMAEMEEEWLKQQEKRQRQIKSTRSGWLIHRDTRRKSQVLMNKPKFFVRKVIR</sequence>
<dbReference type="AlphaFoldDB" id="A0A177KJD8"/>
<comment type="caution">
    <text evidence="1">The sequence shown here is derived from an EMBL/GenBank/DDBJ whole genome shotgun (WGS) entry which is preliminary data.</text>
</comment>
<name>A0A177KJD8_9BACI</name>
<accession>A0A177KJD8</accession>
<dbReference type="RefSeq" id="WP_063975489.1">
    <property type="nucleotide sequence ID" value="NZ_LQWZ01000036.1"/>
</dbReference>